<accession>A0A4Q1HGX5</accession>
<dbReference type="InterPro" id="IPR050678">
    <property type="entry name" value="DNA_Partitioning_ATPase"/>
</dbReference>
<dbReference type="Proteomes" id="UP000290849">
    <property type="component" value="Unassembled WGS sequence"/>
</dbReference>
<protein>
    <submittedName>
        <fullName evidence="1">Cellulose synthase operon protein YhjQ</fullName>
    </submittedName>
</protein>
<dbReference type="OrthoDB" id="5288747at2"/>
<dbReference type="Pfam" id="PF06564">
    <property type="entry name" value="CBP_BcsQ"/>
    <property type="match status" value="1"/>
</dbReference>
<dbReference type="PANTHER" id="PTHR13696">
    <property type="entry name" value="P-LOOP CONTAINING NUCLEOSIDE TRIPHOSPHATE HYDROLASE"/>
    <property type="match status" value="1"/>
</dbReference>
<evidence type="ECO:0000313" key="1">
    <source>
        <dbReference type="EMBL" id="RXN86637.1"/>
    </source>
</evidence>
<organism evidence="1 2">
    <name type="scientific">Achromobacter aloeverae</name>
    <dbReference type="NCBI Taxonomy" id="1750518"/>
    <lineage>
        <taxon>Bacteria</taxon>
        <taxon>Pseudomonadati</taxon>
        <taxon>Pseudomonadota</taxon>
        <taxon>Betaproteobacteria</taxon>
        <taxon>Burkholderiales</taxon>
        <taxon>Alcaligenaceae</taxon>
        <taxon>Achromobacter</taxon>
    </lineage>
</organism>
<proteinExistence type="predicted"/>
<dbReference type="InterPro" id="IPR017746">
    <property type="entry name" value="Cellulose_synthase_operon_BcsQ"/>
</dbReference>
<gene>
    <name evidence="1" type="primary">yhjQ</name>
    <name evidence="1" type="ORF">C7R54_17025</name>
</gene>
<dbReference type="RefSeq" id="WP_129151656.1">
    <property type="nucleotide sequence ID" value="NZ_JBHSDO010000020.1"/>
</dbReference>
<dbReference type="EMBL" id="PYAL01000005">
    <property type="protein sequence ID" value="RXN86637.1"/>
    <property type="molecule type" value="Genomic_DNA"/>
</dbReference>
<dbReference type="InterPro" id="IPR027417">
    <property type="entry name" value="P-loop_NTPase"/>
</dbReference>
<sequence>MKTIAIVSAKGGVGKTTVAANLGLALRLAGQPTLVVDFDPQNALRFHLGADRQTGISGLARASLTGAPWRDISVQGDSGVHLLPFGQINEDDRIALEQQMNQDKHWLARHLEALALPDDTLVILDTPPGPSAYLRQALACADLAIIVTLPDAASYATLPLIESLITQYCEGRPGFLGHAYIVNQVDRSRPLAKDAVQVIRNALGNRVIGAVHLDPTVGEALAFGKTVIEHAPHSQARTDLAACTHWVIQQLRTAGGSRA</sequence>
<dbReference type="AlphaFoldDB" id="A0A4Q1HGX5"/>
<comment type="caution">
    <text evidence="1">The sequence shown here is derived from an EMBL/GenBank/DDBJ whole genome shotgun (WGS) entry which is preliminary data.</text>
</comment>
<keyword evidence="2" id="KW-1185">Reference proteome</keyword>
<dbReference type="PANTHER" id="PTHR13696:SF52">
    <property type="entry name" value="PARA FAMILY PROTEIN CT_582"/>
    <property type="match status" value="1"/>
</dbReference>
<dbReference type="NCBIfam" id="TIGR03371">
    <property type="entry name" value="cellulose_yhjQ"/>
    <property type="match status" value="1"/>
</dbReference>
<dbReference type="Gene3D" id="3.40.50.300">
    <property type="entry name" value="P-loop containing nucleotide triphosphate hydrolases"/>
    <property type="match status" value="1"/>
</dbReference>
<evidence type="ECO:0000313" key="2">
    <source>
        <dbReference type="Proteomes" id="UP000290849"/>
    </source>
</evidence>
<name>A0A4Q1HGX5_9BURK</name>
<reference evidence="1 2" key="1">
    <citation type="journal article" date="2017" name="Int. J. Syst. Evol. Microbiol.">
        <title>Achromobacter aloeverae sp. nov., isolated from the root of Aloe vera (L.) Burm.f.</title>
        <authorList>
            <person name="Kuncharoen N."/>
            <person name="Muramatsu Y."/>
            <person name="Shibata C."/>
            <person name="Kamakura Y."/>
            <person name="Nakagawa Y."/>
            <person name="Tanasupawat S."/>
        </authorList>
    </citation>
    <scope>NUCLEOTIDE SEQUENCE [LARGE SCALE GENOMIC DNA]</scope>
    <source>
        <strain evidence="1 2">AVA-1</strain>
    </source>
</reference>
<dbReference type="SUPFAM" id="SSF52540">
    <property type="entry name" value="P-loop containing nucleoside triphosphate hydrolases"/>
    <property type="match status" value="1"/>
</dbReference>